<dbReference type="EMBL" id="PDXA01000004">
    <property type="protein sequence ID" value="RYN59165.1"/>
    <property type="molecule type" value="Genomic_DNA"/>
</dbReference>
<dbReference type="AlphaFoldDB" id="A0A4Q4MSS9"/>
<comment type="caution">
    <text evidence="1">The sequence shown here is derived from an EMBL/GenBank/DDBJ whole genome shotgun (WGS) entry which is preliminary data.</text>
</comment>
<sequence length="57" mass="7012">MQPMMMFLVWHQMNVTEKFREWYKEWSTSAKEERKVFSSEDVNDEKKKLEKLYGGYG</sequence>
<proteinExistence type="predicted"/>
<protein>
    <submittedName>
        <fullName evidence="1">Uncharacterized protein</fullName>
    </submittedName>
</protein>
<accession>A0A4Q4MSS9</accession>
<evidence type="ECO:0000313" key="1">
    <source>
        <dbReference type="EMBL" id="RYN59165.1"/>
    </source>
</evidence>
<dbReference type="Proteomes" id="UP000292402">
    <property type="component" value="Unassembled WGS sequence"/>
</dbReference>
<name>A0A4Q4MSS9_9PLEO</name>
<gene>
    <name evidence="1" type="ORF">AA0114_g1787</name>
</gene>
<organism evidence="1 2">
    <name type="scientific">Alternaria tenuissima</name>
    <dbReference type="NCBI Taxonomy" id="119927"/>
    <lineage>
        <taxon>Eukaryota</taxon>
        <taxon>Fungi</taxon>
        <taxon>Dikarya</taxon>
        <taxon>Ascomycota</taxon>
        <taxon>Pezizomycotina</taxon>
        <taxon>Dothideomycetes</taxon>
        <taxon>Pleosporomycetidae</taxon>
        <taxon>Pleosporales</taxon>
        <taxon>Pleosporineae</taxon>
        <taxon>Pleosporaceae</taxon>
        <taxon>Alternaria</taxon>
        <taxon>Alternaria sect. Alternaria</taxon>
        <taxon>Alternaria alternata complex</taxon>
    </lineage>
</organism>
<reference evidence="2" key="1">
    <citation type="journal article" date="2019" name="bioRxiv">
        <title>Genomics, evolutionary history and diagnostics of the Alternaria alternata species group including apple and Asian pear pathotypes.</title>
        <authorList>
            <person name="Armitage A.D."/>
            <person name="Cockerton H.M."/>
            <person name="Sreenivasaprasad S."/>
            <person name="Woodhall J.W."/>
            <person name="Lane C.R."/>
            <person name="Harrison R.J."/>
            <person name="Clarkson J.P."/>
        </authorList>
    </citation>
    <scope>NUCLEOTIDE SEQUENCE [LARGE SCALE GENOMIC DNA]</scope>
    <source>
        <strain evidence="2">FERA 1082</strain>
    </source>
</reference>
<evidence type="ECO:0000313" key="2">
    <source>
        <dbReference type="Proteomes" id="UP000292402"/>
    </source>
</evidence>